<feature type="domain" description="Pyrroline-5-carboxylate reductase dimerisation" evidence="9">
    <location>
        <begin position="161"/>
        <end position="266"/>
    </location>
</feature>
<dbReference type="GO" id="GO:0005737">
    <property type="term" value="C:cytoplasm"/>
    <property type="evidence" value="ECO:0007669"/>
    <property type="project" value="UniProtKB-SubCell"/>
</dbReference>
<evidence type="ECO:0000256" key="2">
    <source>
        <dbReference type="ARBA" id="ARBA00022857"/>
    </source>
</evidence>
<evidence type="ECO:0000256" key="6">
    <source>
        <dbReference type="PIRSR" id="PIRSR000193-1"/>
    </source>
</evidence>
<keyword evidence="4 7" id="KW-0641">Proline biosynthesis</keyword>
<comment type="function">
    <text evidence="4">Catalyzes the reduction of 1-pyrroline-5-carboxylate (PCA) to L-proline.</text>
</comment>
<gene>
    <name evidence="4" type="primary">proC</name>
    <name evidence="10" type="ORF">DF286_04100</name>
</gene>
<evidence type="ECO:0000313" key="10">
    <source>
        <dbReference type="EMBL" id="PWG02140.1"/>
    </source>
</evidence>
<dbReference type="NCBIfam" id="TIGR00112">
    <property type="entry name" value="proC"/>
    <property type="match status" value="1"/>
</dbReference>
<keyword evidence="4" id="KW-0963">Cytoplasm</keyword>
<comment type="similarity">
    <text evidence="1 4 7">Belongs to the pyrroline-5-carboxylate reductase family.</text>
</comment>
<dbReference type="InterPro" id="IPR008927">
    <property type="entry name" value="6-PGluconate_DH-like_C_sf"/>
</dbReference>
<dbReference type="EC" id="1.5.1.2" evidence="4 5"/>
<dbReference type="InterPro" id="IPR000304">
    <property type="entry name" value="Pyrroline-COOH_reductase"/>
</dbReference>
<evidence type="ECO:0000259" key="9">
    <source>
        <dbReference type="Pfam" id="PF14748"/>
    </source>
</evidence>
<dbReference type="OrthoDB" id="9805754at2"/>
<reference evidence="10 11" key="1">
    <citation type="submission" date="2018-05" db="EMBL/GenBank/DDBJ databases">
        <title>Genome of Sphingosinicella humi QZX222.</title>
        <authorList>
            <person name="Qiao Z."/>
            <person name="Wang G."/>
        </authorList>
    </citation>
    <scope>NUCLEOTIDE SEQUENCE [LARGE SCALE GENOMIC DNA]</scope>
    <source>
        <strain evidence="10 11">QZX222</strain>
    </source>
</reference>
<organism evidence="10 11">
    <name type="scientific">Allosphingosinicella humi</name>
    <dbReference type="NCBI Taxonomy" id="2068657"/>
    <lineage>
        <taxon>Bacteria</taxon>
        <taxon>Pseudomonadati</taxon>
        <taxon>Pseudomonadota</taxon>
        <taxon>Alphaproteobacteria</taxon>
        <taxon>Sphingomonadales</taxon>
        <taxon>Sphingomonadaceae</taxon>
        <taxon>Allosphingosinicella</taxon>
    </lineage>
</organism>
<dbReference type="PANTHER" id="PTHR11645:SF0">
    <property type="entry name" value="PYRROLINE-5-CARBOXYLATE REDUCTASE 3"/>
    <property type="match status" value="1"/>
</dbReference>
<keyword evidence="4 7" id="KW-0028">Amino-acid biosynthesis</keyword>
<evidence type="ECO:0000256" key="4">
    <source>
        <dbReference type="HAMAP-Rule" id="MF_01925"/>
    </source>
</evidence>
<comment type="catalytic activity">
    <reaction evidence="4 7">
        <text>L-proline + NADP(+) = (S)-1-pyrroline-5-carboxylate + NADPH + 2 H(+)</text>
        <dbReference type="Rhea" id="RHEA:14109"/>
        <dbReference type="ChEBI" id="CHEBI:15378"/>
        <dbReference type="ChEBI" id="CHEBI:17388"/>
        <dbReference type="ChEBI" id="CHEBI:57783"/>
        <dbReference type="ChEBI" id="CHEBI:58349"/>
        <dbReference type="ChEBI" id="CHEBI:60039"/>
        <dbReference type="EC" id="1.5.1.2"/>
    </reaction>
</comment>
<dbReference type="EMBL" id="QFFF01000001">
    <property type="protein sequence ID" value="PWG02140.1"/>
    <property type="molecule type" value="Genomic_DNA"/>
</dbReference>
<dbReference type="Gene3D" id="1.10.3730.10">
    <property type="entry name" value="ProC C-terminal domain-like"/>
    <property type="match status" value="1"/>
</dbReference>
<dbReference type="GO" id="GO:0004735">
    <property type="term" value="F:pyrroline-5-carboxylate reductase activity"/>
    <property type="evidence" value="ECO:0007669"/>
    <property type="project" value="UniProtKB-UniRule"/>
</dbReference>
<comment type="pathway">
    <text evidence="4 7">Amino-acid biosynthesis; L-proline biosynthesis; L-proline from L-glutamate 5-semialdehyde: step 1/1.</text>
</comment>
<dbReference type="PANTHER" id="PTHR11645">
    <property type="entry name" value="PYRROLINE-5-CARBOXYLATE REDUCTASE"/>
    <property type="match status" value="1"/>
</dbReference>
<dbReference type="FunFam" id="1.10.3730.10:FF:000001">
    <property type="entry name" value="Pyrroline-5-carboxylate reductase"/>
    <property type="match status" value="1"/>
</dbReference>
<comment type="subcellular location">
    <subcellularLocation>
        <location evidence="4">Cytoplasm</location>
    </subcellularLocation>
</comment>
<dbReference type="InterPro" id="IPR028939">
    <property type="entry name" value="P5C_Rdtase_cat_N"/>
</dbReference>
<dbReference type="Pfam" id="PF03807">
    <property type="entry name" value="F420_oxidored"/>
    <property type="match status" value="1"/>
</dbReference>
<evidence type="ECO:0000256" key="7">
    <source>
        <dbReference type="RuleBase" id="RU003903"/>
    </source>
</evidence>
<proteinExistence type="inferred from homology"/>
<dbReference type="InterPro" id="IPR029036">
    <property type="entry name" value="P5CR_dimer"/>
</dbReference>
<name>A0A2U2J1C5_9SPHN</name>
<dbReference type="UniPathway" id="UPA00098">
    <property type="reaction ID" value="UER00361"/>
</dbReference>
<feature type="domain" description="Pyrroline-5-carboxylate reductase catalytic N-terminal" evidence="8">
    <location>
        <begin position="13"/>
        <end position="98"/>
    </location>
</feature>
<dbReference type="InterPro" id="IPR036291">
    <property type="entry name" value="NAD(P)-bd_dom_sf"/>
</dbReference>
<keyword evidence="11" id="KW-1185">Reference proteome</keyword>
<evidence type="ECO:0000259" key="8">
    <source>
        <dbReference type="Pfam" id="PF03807"/>
    </source>
</evidence>
<dbReference type="GO" id="GO:0055129">
    <property type="term" value="P:L-proline biosynthetic process"/>
    <property type="evidence" value="ECO:0007669"/>
    <property type="project" value="UniProtKB-UniRule"/>
</dbReference>
<feature type="binding site" evidence="6">
    <location>
        <begin position="14"/>
        <end position="19"/>
    </location>
    <ligand>
        <name>NADP(+)</name>
        <dbReference type="ChEBI" id="CHEBI:58349"/>
    </ligand>
</feature>
<evidence type="ECO:0000256" key="5">
    <source>
        <dbReference type="NCBIfam" id="TIGR00112"/>
    </source>
</evidence>
<comment type="catalytic activity">
    <reaction evidence="4">
        <text>L-proline + NAD(+) = (S)-1-pyrroline-5-carboxylate + NADH + 2 H(+)</text>
        <dbReference type="Rhea" id="RHEA:14105"/>
        <dbReference type="ChEBI" id="CHEBI:15378"/>
        <dbReference type="ChEBI" id="CHEBI:17388"/>
        <dbReference type="ChEBI" id="CHEBI:57540"/>
        <dbReference type="ChEBI" id="CHEBI:57945"/>
        <dbReference type="ChEBI" id="CHEBI:60039"/>
        <dbReference type="EC" id="1.5.1.2"/>
    </reaction>
</comment>
<keyword evidence="3 4" id="KW-0560">Oxidoreductase</keyword>
<evidence type="ECO:0000313" key="11">
    <source>
        <dbReference type="Proteomes" id="UP000245916"/>
    </source>
</evidence>
<dbReference type="Gene3D" id="3.40.50.720">
    <property type="entry name" value="NAD(P)-binding Rossmann-like Domain"/>
    <property type="match status" value="1"/>
</dbReference>
<dbReference type="PROSITE" id="PS00521">
    <property type="entry name" value="P5CR"/>
    <property type="match status" value="1"/>
</dbReference>
<dbReference type="PIRSF" id="PIRSF000193">
    <property type="entry name" value="Pyrrol-5-carb_rd"/>
    <property type="match status" value="1"/>
</dbReference>
<dbReference type="RefSeq" id="WP_109270280.1">
    <property type="nucleotide sequence ID" value="NZ_QFFF01000001.1"/>
</dbReference>
<sequence length="272" mass="28633">MTAALSLPGPFWLIGCGNMAGAMLEGWLAAGLDRSQITVIRPSGRPPAEGIRTLTSLPEDEVPALVMLGVKPQKLDEVVPFVAPVLEPETVVISILAGVELASLRQRFSKPRTLVRAMPNLPVRLGKGAIGLFGETVGPEPREEVERLMSTLGRAEWVSEEPLIDVVTALAGSAPAFLYRFIDALAEAGVAEGLPREQAERFALATVEGAGAMAAASDESPSQLVERVASPGGTTRAGLEVLDGEGGLRPLMRRTMAAAVGRGRELAEAARR</sequence>
<dbReference type="Proteomes" id="UP000245916">
    <property type="component" value="Unassembled WGS sequence"/>
</dbReference>
<dbReference type="Pfam" id="PF14748">
    <property type="entry name" value="P5CR_dimer"/>
    <property type="match status" value="1"/>
</dbReference>
<protein>
    <recommendedName>
        <fullName evidence="4 5">Pyrroline-5-carboxylate reductase</fullName>
        <shortName evidence="4">P5C reductase</shortName>
        <shortName evidence="4">P5CR</shortName>
        <ecNumber evidence="4 5">1.5.1.2</ecNumber>
    </recommendedName>
    <alternativeName>
        <fullName evidence="4">PCA reductase</fullName>
    </alternativeName>
</protein>
<dbReference type="HAMAP" id="MF_01925">
    <property type="entry name" value="P5C_reductase"/>
    <property type="match status" value="1"/>
</dbReference>
<accession>A0A2U2J1C5</accession>
<dbReference type="SUPFAM" id="SSF51735">
    <property type="entry name" value="NAD(P)-binding Rossmann-fold domains"/>
    <property type="match status" value="1"/>
</dbReference>
<dbReference type="InterPro" id="IPR053790">
    <property type="entry name" value="P5CR-like_CS"/>
</dbReference>
<comment type="caution">
    <text evidence="10">The sequence shown here is derived from an EMBL/GenBank/DDBJ whole genome shotgun (WGS) entry which is preliminary data.</text>
</comment>
<evidence type="ECO:0000256" key="3">
    <source>
        <dbReference type="ARBA" id="ARBA00023002"/>
    </source>
</evidence>
<dbReference type="SUPFAM" id="SSF48179">
    <property type="entry name" value="6-phosphogluconate dehydrogenase C-terminal domain-like"/>
    <property type="match status" value="1"/>
</dbReference>
<keyword evidence="2 4" id="KW-0521">NADP</keyword>
<dbReference type="AlphaFoldDB" id="A0A2U2J1C5"/>
<evidence type="ECO:0000256" key="1">
    <source>
        <dbReference type="ARBA" id="ARBA00005525"/>
    </source>
</evidence>